<evidence type="ECO:0000313" key="2">
    <source>
        <dbReference type="EMBL" id="KAJ4347889.1"/>
    </source>
</evidence>
<evidence type="ECO:0000313" key="3">
    <source>
        <dbReference type="Proteomes" id="UP001140513"/>
    </source>
</evidence>
<protein>
    <submittedName>
        <fullName evidence="2">Uncharacterized protein</fullName>
    </submittedName>
</protein>
<dbReference type="OrthoDB" id="3800663at2759"/>
<dbReference type="AlphaFoldDB" id="A0A9W8XET1"/>
<keyword evidence="3" id="KW-1185">Reference proteome</keyword>
<name>A0A9W8XET1_9PLEO</name>
<dbReference type="EMBL" id="JAPEUX010000007">
    <property type="protein sequence ID" value="KAJ4347889.1"/>
    <property type="molecule type" value="Genomic_DNA"/>
</dbReference>
<sequence length="289" mass="32282">MIANPFSDHLYRIDSDEHIDNGKSLAFPDLFPVPHMEKLQPMSTSSTVSSTEVSPASTAPSTPPLPYPPLKWTASTLNYLLTALYPAQMYSGSMVLESYPTKPQERFSPVRLELYMRIKCTHVPAWAYAASAPIGTGRPASKLLVAQASGETEAQARRALAKEVVGLAKENGMLEYFKAYYRIRAELYTLDDLALRSLRRGIEGMKRVSDWEWIGRLAQLRFAGVDEAWGFEARFEVFLLGGGYWEVERWGVDVDIALVLTPGDRTVRTQTHGGVVWFLEMVVADLALC</sequence>
<feature type="region of interest" description="Disordered" evidence="1">
    <location>
        <begin position="41"/>
        <end position="65"/>
    </location>
</feature>
<feature type="compositionally biased region" description="Low complexity" evidence="1">
    <location>
        <begin position="41"/>
        <end position="60"/>
    </location>
</feature>
<dbReference type="GeneID" id="80912791"/>
<proteinExistence type="predicted"/>
<comment type="caution">
    <text evidence="2">The sequence shown here is derived from an EMBL/GenBank/DDBJ whole genome shotgun (WGS) entry which is preliminary data.</text>
</comment>
<dbReference type="RefSeq" id="XP_056067277.1">
    <property type="nucleotide sequence ID" value="XM_056218012.1"/>
</dbReference>
<evidence type="ECO:0000256" key="1">
    <source>
        <dbReference type="SAM" id="MobiDB-lite"/>
    </source>
</evidence>
<organism evidence="2 3">
    <name type="scientific">Didymosphaeria variabile</name>
    <dbReference type="NCBI Taxonomy" id="1932322"/>
    <lineage>
        <taxon>Eukaryota</taxon>
        <taxon>Fungi</taxon>
        <taxon>Dikarya</taxon>
        <taxon>Ascomycota</taxon>
        <taxon>Pezizomycotina</taxon>
        <taxon>Dothideomycetes</taxon>
        <taxon>Pleosporomycetidae</taxon>
        <taxon>Pleosporales</taxon>
        <taxon>Massarineae</taxon>
        <taxon>Didymosphaeriaceae</taxon>
        <taxon>Didymosphaeria</taxon>
    </lineage>
</organism>
<reference evidence="2" key="1">
    <citation type="submission" date="2022-10" db="EMBL/GenBank/DDBJ databases">
        <title>Tapping the CABI collections for fungal endophytes: first genome assemblies for Collariella, Neodidymelliopsis, Ascochyta clinopodiicola, Didymella pomorum, Didymosphaeria variabile, Neocosmospora piperis and Neocucurbitaria cava.</title>
        <authorList>
            <person name="Hill R."/>
        </authorList>
    </citation>
    <scope>NUCLEOTIDE SEQUENCE</scope>
    <source>
        <strain evidence="2">IMI 356815</strain>
    </source>
</reference>
<accession>A0A9W8XET1</accession>
<dbReference type="Proteomes" id="UP001140513">
    <property type="component" value="Unassembled WGS sequence"/>
</dbReference>
<gene>
    <name evidence="2" type="ORF">N0V89_009261</name>
</gene>